<reference evidence="2 3" key="1">
    <citation type="submission" date="2015-03" db="EMBL/GenBank/DDBJ databases">
        <title>Genome Assembly of Staphylococcus cohnii subsp. cohnii strain G22B2.</title>
        <authorList>
            <person name="Nair G."/>
            <person name="Kaur G."/>
            <person name="Khatri I."/>
            <person name="Singh N.K."/>
            <person name="Sathyabama S."/>
            <person name="Maurya S.K."/>
            <person name="Subramanian S."/>
            <person name="Agrewala J.N."/>
            <person name="Mayilraj S."/>
        </authorList>
    </citation>
    <scope>NUCLEOTIDE SEQUENCE [LARGE SCALE GENOMIC DNA]</scope>
    <source>
        <strain evidence="2 3">G22B2</strain>
    </source>
</reference>
<feature type="transmembrane region" description="Helical" evidence="1">
    <location>
        <begin position="203"/>
        <end position="221"/>
    </location>
</feature>
<feature type="transmembrane region" description="Helical" evidence="1">
    <location>
        <begin position="6"/>
        <end position="26"/>
    </location>
</feature>
<feature type="transmembrane region" description="Helical" evidence="1">
    <location>
        <begin position="172"/>
        <end position="191"/>
    </location>
</feature>
<protein>
    <submittedName>
        <fullName evidence="2">Uncharacterized protein</fullName>
    </submittedName>
</protein>
<sequence length="253" mass="29524">MLGIFSNIATIIGLVVAILSLIYNFLSHDDNQYKVKDNIKFIGRTLIQNTLALSIVYLILLIIYIILNYFISGEEVFHSIFFIIGTTLGLVSFIIYIINERNIQKSGIRIRSEILEIKEADEYINSKFQVELNKACKKLNDSNDEGDIEEEIKLLKNLEKNRRKHSKRVKRCFLRARIGYFFMPFILFSYTTLLPQNINVTNFTIILIIVLVYVFNFAIIYPKIKLESGYINVTPAMISNHIKEFEKYKEIEK</sequence>
<gene>
    <name evidence="2" type="ORF">UF66_2294</name>
</gene>
<comment type="caution">
    <text evidence="2">The sequence shown here is derived from an EMBL/GenBank/DDBJ whole genome shotgun (WGS) entry which is preliminary data.</text>
</comment>
<evidence type="ECO:0000313" key="2">
    <source>
        <dbReference type="EMBL" id="KKI64773.1"/>
    </source>
</evidence>
<keyword evidence="1" id="KW-0812">Transmembrane</keyword>
<dbReference type="Proteomes" id="UP000034455">
    <property type="component" value="Unassembled WGS sequence"/>
</dbReference>
<dbReference type="PATRIC" id="fig|74704.6.peg.2378"/>
<proteinExistence type="predicted"/>
<evidence type="ECO:0000313" key="3">
    <source>
        <dbReference type="Proteomes" id="UP000034455"/>
    </source>
</evidence>
<evidence type="ECO:0000256" key="1">
    <source>
        <dbReference type="SAM" id="Phobius"/>
    </source>
</evidence>
<organism evidence="2 3">
    <name type="scientific">Staphylococcus cohnii subsp. cohnii</name>
    <dbReference type="NCBI Taxonomy" id="74704"/>
    <lineage>
        <taxon>Bacteria</taxon>
        <taxon>Bacillati</taxon>
        <taxon>Bacillota</taxon>
        <taxon>Bacilli</taxon>
        <taxon>Bacillales</taxon>
        <taxon>Staphylococcaceae</taxon>
        <taxon>Staphylococcus</taxon>
        <taxon>Staphylococcus cohnii species complex</taxon>
    </lineage>
</organism>
<dbReference type="AlphaFoldDB" id="A0A0M2P492"/>
<dbReference type="EMBL" id="LAKJ01000006">
    <property type="protein sequence ID" value="KKI64773.1"/>
    <property type="molecule type" value="Genomic_DNA"/>
</dbReference>
<name>A0A0M2P492_STACC</name>
<dbReference type="RefSeq" id="WP_230621639.1">
    <property type="nucleotide sequence ID" value="NZ_LAKJ01000006.1"/>
</dbReference>
<keyword evidence="1" id="KW-1133">Transmembrane helix</keyword>
<keyword evidence="1" id="KW-0472">Membrane</keyword>
<accession>A0A0M2P492</accession>
<feature type="transmembrane region" description="Helical" evidence="1">
    <location>
        <begin position="46"/>
        <end position="71"/>
    </location>
</feature>
<feature type="transmembrane region" description="Helical" evidence="1">
    <location>
        <begin position="77"/>
        <end position="99"/>
    </location>
</feature>